<name>A0AAV6U316_9ARAC</name>
<reference evidence="2 3" key="1">
    <citation type="journal article" date="2022" name="Nat. Ecol. Evol.">
        <title>A masculinizing supergene underlies an exaggerated male reproductive morph in a spider.</title>
        <authorList>
            <person name="Hendrickx F."/>
            <person name="De Corte Z."/>
            <person name="Sonet G."/>
            <person name="Van Belleghem S.M."/>
            <person name="Kostlbacher S."/>
            <person name="Vangestel C."/>
        </authorList>
    </citation>
    <scope>NUCLEOTIDE SEQUENCE [LARGE SCALE GENOMIC DNA]</scope>
    <source>
        <strain evidence="2">W744_W776</strain>
    </source>
</reference>
<protein>
    <submittedName>
        <fullName evidence="2">Uncharacterized protein</fullName>
    </submittedName>
</protein>
<evidence type="ECO:0000313" key="2">
    <source>
        <dbReference type="EMBL" id="KAG8178435.1"/>
    </source>
</evidence>
<sequence>MYGQSQLILPKRDHSRPCLFISVILNYLAKLRDPLSALATRYEPWSYVDDQISGILGLSWTIGDATIPRKDRSGADKLFSGTQDVGYDLEK</sequence>
<dbReference type="AlphaFoldDB" id="A0AAV6U316"/>
<organism evidence="2 3">
    <name type="scientific">Oedothorax gibbosus</name>
    <dbReference type="NCBI Taxonomy" id="931172"/>
    <lineage>
        <taxon>Eukaryota</taxon>
        <taxon>Metazoa</taxon>
        <taxon>Ecdysozoa</taxon>
        <taxon>Arthropoda</taxon>
        <taxon>Chelicerata</taxon>
        <taxon>Arachnida</taxon>
        <taxon>Araneae</taxon>
        <taxon>Araneomorphae</taxon>
        <taxon>Entelegynae</taxon>
        <taxon>Araneoidea</taxon>
        <taxon>Linyphiidae</taxon>
        <taxon>Erigoninae</taxon>
        <taxon>Oedothorax</taxon>
    </lineage>
</organism>
<feature type="region of interest" description="Disordered" evidence="1">
    <location>
        <begin position="69"/>
        <end position="91"/>
    </location>
</feature>
<evidence type="ECO:0000256" key="1">
    <source>
        <dbReference type="SAM" id="MobiDB-lite"/>
    </source>
</evidence>
<dbReference type="EMBL" id="JAFNEN010000697">
    <property type="protein sequence ID" value="KAG8178435.1"/>
    <property type="molecule type" value="Genomic_DNA"/>
</dbReference>
<comment type="caution">
    <text evidence="2">The sequence shown here is derived from an EMBL/GenBank/DDBJ whole genome shotgun (WGS) entry which is preliminary data.</text>
</comment>
<dbReference type="Proteomes" id="UP000827092">
    <property type="component" value="Unassembled WGS sequence"/>
</dbReference>
<proteinExistence type="predicted"/>
<evidence type="ECO:0000313" key="3">
    <source>
        <dbReference type="Proteomes" id="UP000827092"/>
    </source>
</evidence>
<accession>A0AAV6U316</accession>
<gene>
    <name evidence="2" type="ORF">JTE90_025727</name>
</gene>
<keyword evidence="3" id="KW-1185">Reference proteome</keyword>